<evidence type="ECO:0000313" key="3">
    <source>
        <dbReference type="EMBL" id="MEL0612536.1"/>
    </source>
</evidence>
<dbReference type="RefSeq" id="WP_341566527.1">
    <property type="nucleotide sequence ID" value="NZ_JBAKAR010000002.1"/>
</dbReference>
<gene>
    <name evidence="3" type="ORF">V6242_05210</name>
</gene>
<dbReference type="PANTHER" id="PTHR30203">
    <property type="entry name" value="OUTER MEMBRANE CATION EFFLUX PROTEIN"/>
    <property type="match status" value="1"/>
</dbReference>
<dbReference type="Gene3D" id="1.20.1600.10">
    <property type="entry name" value="Outer membrane efflux proteins (OEP)"/>
    <property type="match status" value="1"/>
</dbReference>
<keyword evidence="2" id="KW-0812">Transmembrane</keyword>
<keyword evidence="2" id="KW-1134">Transmembrane beta strand</keyword>
<keyword evidence="4" id="KW-1185">Reference proteome</keyword>
<protein>
    <submittedName>
        <fullName evidence="3">Efflux transporter outer membrane subunit</fullName>
    </submittedName>
</protein>
<dbReference type="Pfam" id="PF02321">
    <property type="entry name" value="OEP"/>
    <property type="match status" value="2"/>
</dbReference>
<evidence type="ECO:0000256" key="1">
    <source>
        <dbReference type="ARBA" id="ARBA00007613"/>
    </source>
</evidence>
<evidence type="ECO:0000313" key="4">
    <source>
        <dbReference type="Proteomes" id="UP001379949"/>
    </source>
</evidence>
<dbReference type="Gene3D" id="2.20.200.10">
    <property type="entry name" value="Outer membrane efflux proteins (OEP)"/>
    <property type="match status" value="1"/>
</dbReference>
<organism evidence="3 4">
    <name type="scientific">Marinomonas arenicola</name>
    <dbReference type="NCBI Taxonomy" id="569601"/>
    <lineage>
        <taxon>Bacteria</taxon>
        <taxon>Pseudomonadati</taxon>
        <taxon>Pseudomonadota</taxon>
        <taxon>Gammaproteobacteria</taxon>
        <taxon>Oceanospirillales</taxon>
        <taxon>Oceanospirillaceae</taxon>
        <taxon>Marinomonas</taxon>
    </lineage>
</organism>
<keyword evidence="2" id="KW-0449">Lipoprotein</keyword>
<dbReference type="EMBL" id="JBAKAR010000002">
    <property type="protein sequence ID" value="MEL0612536.1"/>
    <property type="molecule type" value="Genomic_DNA"/>
</dbReference>
<name>A0ABU9G3B9_9GAMM</name>
<dbReference type="InterPro" id="IPR010131">
    <property type="entry name" value="MdtP/NodT-like"/>
</dbReference>
<proteinExistence type="inferred from homology"/>
<dbReference type="Proteomes" id="UP001379949">
    <property type="component" value="Unassembled WGS sequence"/>
</dbReference>
<dbReference type="PANTHER" id="PTHR30203:SF25">
    <property type="entry name" value="OUTER MEMBRANE PROTEIN-RELATED"/>
    <property type="match status" value="1"/>
</dbReference>
<dbReference type="NCBIfam" id="TIGR01845">
    <property type="entry name" value="outer_NodT"/>
    <property type="match status" value="1"/>
</dbReference>
<reference evidence="3 4" key="1">
    <citation type="submission" date="2024-02" db="EMBL/GenBank/DDBJ databases">
        <title>Bacteria isolated from the canopy kelp, Nereocystis luetkeana.</title>
        <authorList>
            <person name="Pfister C.A."/>
            <person name="Younker I.T."/>
            <person name="Light S.H."/>
        </authorList>
    </citation>
    <scope>NUCLEOTIDE SEQUENCE [LARGE SCALE GENOMIC DNA]</scope>
    <source>
        <strain evidence="3 4">TI.4.07</strain>
    </source>
</reference>
<evidence type="ECO:0000256" key="2">
    <source>
        <dbReference type="RuleBase" id="RU362097"/>
    </source>
</evidence>
<comment type="similarity">
    <text evidence="1 2">Belongs to the outer membrane factor (OMF) (TC 1.B.17) family.</text>
</comment>
<comment type="subcellular location">
    <subcellularLocation>
        <location evidence="2">Cell outer membrane</location>
        <topology evidence="2">Lipid-anchor</topology>
    </subcellularLocation>
</comment>
<dbReference type="InterPro" id="IPR003423">
    <property type="entry name" value="OMP_efflux"/>
</dbReference>
<keyword evidence="2" id="KW-0472">Membrane</keyword>
<comment type="caution">
    <text evidence="3">The sequence shown here is derived from an EMBL/GenBank/DDBJ whole genome shotgun (WGS) entry which is preliminary data.</text>
</comment>
<dbReference type="SUPFAM" id="SSF56954">
    <property type="entry name" value="Outer membrane efflux proteins (OEP)"/>
    <property type="match status" value="1"/>
</dbReference>
<dbReference type="PROSITE" id="PS51257">
    <property type="entry name" value="PROKAR_LIPOPROTEIN"/>
    <property type="match status" value="1"/>
</dbReference>
<accession>A0ABU9G3B9</accession>
<sequence>MSKGLKYSRWLQGSLVITALGLMTGCALIPDSTLSQQDSKPEVSVDWQTLKATDSVAKPVRWWALFHDDVLTSLESRAEKNNLDLQLAAIRWKESRAQLGLVSSQKNVQLSVDGGFSSIGLSEDAPLAGVGAPTSRIDTWTLSTGASWEMDFWGYLSDKEKAAKEQLQATAFENDMVQVSLSADIARSYWRLRGVQAQQRFLEEQIKISKDRYGLAQNREQNGVGTNYQTQTMKAELSDVTAKLPSLEHQEAVLKNALALLLGLSPHALDAELSGQLQAPSMPTVLAVGVPSDLARNRPDILMAGAKLRASIAQVSAANADFYPRIRLTASVGALSNDLSDLGSWDSRQYSVGPSFHLPIFEGGKLRQTLALTEAKQKEAAVTYRKTVLSAWHEVENSLGAWSSESESVRRLNAAQEQREVALHAAVRSFQEGAADRGDVLDAKQSLVSAKRSLMDGQVSQALAMIALYRSLGGDWSGDVKQPFSGEKVSK</sequence>
<keyword evidence="2" id="KW-0564">Palmitate</keyword>